<dbReference type="AlphaFoldDB" id="A0A0F9IGV7"/>
<comment type="caution">
    <text evidence="1">The sequence shown here is derived from an EMBL/GenBank/DDBJ whole genome shotgun (WGS) entry which is preliminary data.</text>
</comment>
<proteinExistence type="predicted"/>
<protein>
    <submittedName>
        <fullName evidence="1">Uncharacterized protein</fullName>
    </submittedName>
</protein>
<reference evidence="1" key="1">
    <citation type="journal article" date="2015" name="Nature">
        <title>Complex archaea that bridge the gap between prokaryotes and eukaryotes.</title>
        <authorList>
            <person name="Spang A."/>
            <person name="Saw J.H."/>
            <person name="Jorgensen S.L."/>
            <person name="Zaremba-Niedzwiedzka K."/>
            <person name="Martijn J."/>
            <person name="Lind A.E."/>
            <person name="van Eijk R."/>
            <person name="Schleper C."/>
            <person name="Guy L."/>
            <person name="Ettema T.J."/>
        </authorList>
    </citation>
    <scope>NUCLEOTIDE SEQUENCE</scope>
</reference>
<accession>A0A0F9IGV7</accession>
<dbReference type="EMBL" id="LAZR01012457">
    <property type="protein sequence ID" value="KKM26742.1"/>
    <property type="molecule type" value="Genomic_DNA"/>
</dbReference>
<sequence>MSIPSESYRVAPDSEIELTKEECLANGMSEKEYEIQKALGSLPIHNGYLGLKPK</sequence>
<organism evidence="1">
    <name type="scientific">marine sediment metagenome</name>
    <dbReference type="NCBI Taxonomy" id="412755"/>
    <lineage>
        <taxon>unclassified sequences</taxon>
        <taxon>metagenomes</taxon>
        <taxon>ecological metagenomes</taxon>
    </lineage>
</organism>
<evidence type="ECO:0000313" key="1">
    <source>
        <dbReference type="EMBL" id="KKM26742.1"/>
    </source>
</evidence>
<gene>
    <name evidence="1" type="ORF">LCGC14_1581700</name>
</gene>
<name>A0A0F9IGV7_9ZZZZ</name>